<dbReference type="Pfam" id="PF02447">
    <property type="entry name" value="GntP_permease"/>
    <property type="match status" value="2"/>
</dbReference>
<evidence type="ECO:0000256" key="8">
    <source>
        <dbReference type="SAM" id="MobiDB-lite"/>
    </source>
</evidence>
<keyword evidence="5 9" id="KW-1133">Transmembrane helix</keyword>
<evidence type="ECO:0000256" key="9">
    <source>
        <dbReference type="SAM" id="Phobius"/>
    </source>
</evidence>
<feature type="transmembrane region" description="Helical" evidence="9">
    <location>
        <begin position="33"/>
        <end position="51"/>
    </location>
</feature>
<sequence>MAWTGHDTWLLALVGISIAVVVLLISWAKLHAFLALMVSALTVSVLSGAGVEKAADSFTTGLGNIMGKVGILIVLGAVLGRLMADSGGIDQIVATLTRVAGPKRLPWAVTAIACIVGLPMFFEVGFVMLVPLVLQIARRADYPVLRVGIPAMAGLATVHALVPPHPGVLVAVNAVHADIGLTLVYGLIVAVPCAIVVGPLFTAYIWPRVGARVPDSALAAFTTAAPTSAAVTAALDHARSHVQAGARASAPASAASTGVAVTDRPEAPTDAVREEGEPRSRRRTPRFSVTVGTILLPIALMMLKASCDTFHWAHGALLTTVEFLGTPMISLLAAIVVALFAFGWAVGSSRREVQETLSRSFPPIAGVLVIVGAGGGYSAALQDSGINAAIGEAAQHLHISLLLLAWLVAALMRTATGSGTVATVAAAGIVGPLAQHLDSPHAALVALALGSGAAFLGHVNDASFWMFKEYFGLSVGGTLRTWTVSHTLLSLTSLGVILLLNTVV</sequence>
<feature type="region of interest" description="Disordered" evidence="8">
    <location>
        <begin position="247"/>
        <end position="284"/>
    </location>
</feature>
<comment type="subcellular location">
    <subcellularLocation>
        <location evidence="1">Cell membrane</location>
        <topology evidence="1">Multi-pass membrane protein</topology>
    </subcellularLocation>
</comment>
<evidence type="ECO:0000256" key="1">
    <source>
        <dbReference type="ARBA" id="ARBA00004651"/>
    </source>
</evidence>
<feature type="transmembrane region" description="Helical" evidence="9">
    <location>
        <begin position="442"/>
        <end position="459"/>
    </location>
</feature>
<dbReference type="EMBL" id="MLYO01000041">
    <property type="protein sequence ID" value="OIK02156.1"/>
    <property type="molecule type" value="Genomic_DNA"/>
</dbReference>
<dbReference type="PANTHER" id="PTHR30354">
    <property type="entry name" value="GNT FAMILY GLUCONATE TRANSPORTER"/>
    <property type="match status" value="1"/>
</dbReference>
<keyword evidence="3" id="KW-1003">Cell membrane</keyword>
<feature type="compositionally biased region" description="Basic and acidic residues" evidence="8">
    <location>
        <begin position="263"/>
        <end position="279"/>
    </location>
</feature>
<dbReference type="GO" id="GO:0005886">
    <property type="term" value="C:plasma membrane"/>
    <property type="evidence" value="ECO:0007669"/>
    <property type="project" value="UniProtKB-SubCell"/>
</dbReference>
<evidence type="ECO:0008006" key="12">
    <source>
        <dbReference type="Google" id="ProtNLM"/>
    </source>
</evidence>
<feature type="transmembrane region" description="Helical" evidence="9">
    <location>
        <begin position="182"/>
        <end position="206"/>
    </location>
</feature>
<comment type="similarity">
    <text evidence="7">Belongs to the GntP permease family.</text>
</comment>
<dbReference type="PIRSF" id="PIRSF002746">
    <property type="entry name" value="Gluconate_transporter"/>
    <property type="match status" value="1"/>
</dbReference>
<feature type="compositionally biased region" description="Low complexity" evidence="8">
    <location>
        <begin position="247"/>
        <end position="262"/>
    </location>
</feature>
<feature type="transmembrane region" description="Helical" evidence="9">
    <location>
        <begin position="479"/>
        <end position="500"/>
    </location>
</feature>
<keyword evidence="11" id="KW-1185">Reference proteome</keyword>
<feature type="transmembrane region" description="Helical" evidence="9">
    <location>
        <begin position="323"/>
        <end position="348"/>
    </location>
</feature>
<reference evidence="10 11" key="1">
    <citation type="submission" date="2016-10" db="EMBL/GenBank/DDBJ databases">
        <title>Genome sequence of Streptomyces sp. MUSC 1.</title>
        <authorList>
            <person name="Lee L.-H."/>
            <person name="Ser H.-L."/>
            <person name="Law J.W.-F."/>
        </authorList>
    </citation>
    <scope>NUCLEOTIDE SEQUENCE [LARGE SCALE GENOMIC DNA]</scope>
    <source>
        <strain evidence="10 11">MUSC 1</strain>
    </source>
</reference>
<dbReference type="AlphaFoldDB" id="A0A1S2Q9G9"/>
<comment type="caution">
    <text evidence="10">The sequence shown here is derived from an EMBL/GenBank/DDBJ whole genome shotgun (WGS) entry which is preliminary data.</text>
</comment>
<evidence type="ECO:0000256" key="2">
    <source>
        <dbReference type="ARBA" id="ARBA00022448"/>
    </source>
</evidence>
<evidence type="ECO:0000256" key="3">
    <source>
        <dbReference type="ARBA" id="ARBA00022475"/>
    </source>
</evidence>
<feature type="transmembrane region" description="Helical" evidence="9">
    <location>
        <begin position="360"/>
        <end position="381"/>
    </location>
</feature>
<dbReference type="Proteomes" id="UP000179642">
    <property type="component" value="Unassembled WGS sequence"/>
</dbReference>
<evidence type="ECO:0000256" key="4">
    <source>
        <dbReference type="ARBA" id="ARBA00022692"/>
    </source>
</evidence>
<evidence type="ECO:0000256" key="6">
    <source>
        <dbReference type="ARBA" id="ARBA00023136"/>
    </source>
</evidence>
<dbReference type="InterPro" id="IPR003474">
    <property type="entry name" value="Glcn_transporter"/>
</dbReference>
<protein>
    <recommendedName>
        <fullName evidence="12">Gluconate transporter</fullName>
    </recommendedName>
</protein>
<accession>A0A1S2Q9G9</accession>
<evidence type="ECO:0000313" key="11">
    <source>
        <dbReference type="Proteomes" id="UP000179642"/>
    </source>
</evidence>
<keyword evidence="4 9" id="KW-0812">Transmembrane</keyword>
<name>A0A1S2Q9G9_9ACTN</name>
<evidence type="ECO:0000313" key="10">
    <source>
        <dbReference type="EMBL" id="OIK02156.1"/>
    </source>
</evidence>
<evidence type="ECO:0000256" key="5">
    <source>
        <dbReference type="ARBA" id="ARBA00022989"/>
    </source>
</evidence>
<feature type="transmembrane region" description="Helical" evidence="9">
    <location>
        <begin position="144"/>
        <end position="162"/>
    </location>
</feature>
<feature type="transmembrane region" description="Helical" evidence="9">
    <location>
        <begin position="104"/>
        <end position="132"/>
    </location>
</feature>
<feature type="transmembrane region" description="Helical" evidence="9">
    <location>
        <begin position="401"/>
        <end position="430"/>
    </location>
</feature>
<dbReference type="PANTHER" id="PTHR30354:SF22">
    <property type="entry name" value="HIGH-AFFINITY GLUCONATE TRANSPORTER"/>
    <property type="match status" value="1"/>
</dbReference>
<feature type="transmembrane region" description="Helical" evidence="9">
    <location>
        <begin position="63"/>
        <end position="84"/>
    </location>
</feature>
<feature type="transmembrane region" description="Helical" evidence="9">
    <location>
        <begin position="287"/>
        <end position="303"/>
    </location>
</feature>
<dbReference type="GO" id="GO:0015128">
    <property type="term" value="F:gluconate transmembrane transporter activity"/>
    <property type="evidence" value="ECO:0007669"/>
    <property type="project" value="InterPro"/>
</dbReference>
<keyword evidence="2" id="KW-0813">Transport</keyword>
<keyword evidence="6 9" id="KW-0472">Membrane</keyword>
<evidence type="ECO:0000256" key="7">
    <source>
        <dbReference type="ARBA" id="ARBA00049663"/>
    </source>
</evidence>
<organism evidence="10 11">
    <name type="scientific">Streptomyces monashensis</name>
    <dbReference type="NCBI Taxonomy" id="1678012"/>
    <lineage>
        <taxon>Bacteria</taxon>
        <taxon>Bacillati</taxon>
        <taxon>Actinomycetota</taxon>
        <taxon>Actinomycetes</taxon>
        <taxon>Kitasatosporales</taxon>
        <taxon>Streptomycetaceae</taxon>
        <taxon>Streptomyces</taxon>
    </lineage>
</organism>
<proteinExistence type="inferred from homology"/>
<feature type="transmembrane region" description="Helical" evidence="9">
    <location>
        <begin position="9"/>
        <end position="27"/>
    </location>
</feature>
<gene>
    <name evidence="10" type="ORF">BIV23_25225</name>
</gene>